<dbReference type="CDD" id="cd20071">
    <property type="entry name" value="SET_SMYD"/>
    <property type="match status" value="1"/>
</dbReference>
<protein>
    <recommendedName>
        <fullName evidence="1">SET domain-containing protein</fullName>
    </recommendedName>
</protein>
<evidence type="ECO:0000313" key="2">
    <source>
        <dbReference type="EMBL" id="TVY36563.1"/>
    </source>
</evidence>
<dbReference type="Gene3D" id="1.10.220.160">
    <property type="match status" value="1"/>
</dbReference>
<feature type="domain" description="SET" evidence="1">
    <location>
        <begin position="272"/>
        <end position="534"/>
    </location>
</feature>
<dbReference type="Gene3D" id="6.10.140.2220">
    <property type="match status" value="1"/>
</dbReference>
<accession>A0A8H8U9N4</accession>
<dbReference type="Pfam" id="PF00856">
    <property type="entry name" value="SET"/>
    <property type="match status" value="1"/>
</dbReference>
<name>A0A8H8U9N4_9HELO</name>
<dbReference type="InterPro" id="IPR050869">
    <property type="entry name" value="H3K4_H4K5_MeTrfase"/>
</dbReference>
<dbReference type="PANTHER" id="PTHR12197:SF251">
    <property type="entry name" value="EG:BACR7C10.4 PROTEIN"/>
    <property type="match status" value="1"/>
</dbReference>
<dbReference type="PANTHER" id="PTHR12197">
    <property type="entry name" value="HISTONE-LYSINE N-METHYLTRANSFERASE SMYD"/>
    <property type="match status" value="1"/>
</dbReference>
<dbReference type="GO" id="GO:0005634">
    <property type="term" value="C:nucleus"/>
    <property type="evidence" value="ECO:0007669"/>
    <property type="project" value="TreeGrafter"/>
</dbReference>
<evidence type="ECO:0000313" key="3">
    <source>
        <dbReference type="Proteomes" id="UP000443090"/>
    </source>
</evidence>
<reference evidence="2 3" key="1">
    <citation type="submission" date="2018-05" db="EMBL/GenBank/DDBJ databases">
        <title>Genome sequencing and assembly of the regulated plant pathogen Lachnellula willkommii and related sister species for the development of diagnostic species identification markers.</title>
        <authorList>
            <person name="Giroux E."/>
            <person name="Bilodeau G."/>
        </authorList>
    </citation>
    <scope>NUCLEOTIDE SEQUENCE [LARGE SCALE GENOMIC DNA]</scope>
    <source>
        <strain evidence="2 3">CBS 160.35</strain>
    </source>
</reference>
<dbReference type="InterPro" id="IPR001214">
    <property type="entry name" value="SET_dom"/>
</dbReference>
<dbReference type="EMBL" id="QGMI01000814">
    <property type="protein sequence ID" value="TVY36563.1"/>
    <property type="molecule type" value="Genomic_DNA"/>
</dbReference>
<dbReference type="InterPro" id="IPR046341">
    <property type="entry name" value="SET_dom_sf"/>
</dbReference>
<dbReference type="PROSITE" id="PS50280">
    <property type="entry name" value="SET"/>
    <property type="match status" value="1"/>
</dbReference>
<dbReference type="SUPFAM" id="SSF82199">
    <property type="entry name" value="SET domain"/>
    <property type="match status" value="1"/>
</dbReference>
<keyword evidence="3" id="KW-1185">Reference proteome</keyword>
<proteinExistence type="predicted"/>
<evidence type="ECO:0000259" key="1">
    <source>
        <dbReference type="PROSITE" id="PS50280"/>
    </source>
</evidence>
<comment type="caution">
    <text evidence="2">The sequence shown here is derived from an EMBL/GenBank/DDBJ whole genome shotgun (WGS) entry which is preliminary data.</text>
</comment>
<gene>
    <name evidence="2" type="ORF">LOCC1_G005597</name>
</gene>
<dbReference type="Proteomes" id="UP000443090">
    <property type="component" value="Unassembled WGS sequence"/>
</dbReference>
<sequence>MDAPWKSAPQYGPSSACEVAPHKALDPEVRSPHAARPYLVTGSDQFAAESDEVVRFTQLLAALPYDPETWLNRGNCLRLLGYPELALGDVYKARLLVEAGLSSSSSESHSQKELGNEVRKAFRKKTYELHTTDPAWVKFADAVATPELLALRVEEMLKRLELQIWTELMEGLMAANCCGDYVRMSREAVQKFPDDAIFPSEVSNADSWYAQRENILKASMQSGEMDEEQMKVTLLNGGVYPTPYPFMEDDFLVRDEATFEGIEEDFRRVSTNCMVVRSTIRDTPAEDGGEPTTEADCIGVVATRDISAGETVLVDTMSSGTVGVDADPDGCPTCCASPVRNFWNTCCPVLYCSQGCADIAIETFHNPICGKNFDYLYTAARKATATSDLSIDSLLLMRVLALCLEEGADHPLKSTLLVRLTPAYGFKEPKLIIFNFEDHIQTPISILQTLGINIFTNPLYDTWVLHTIKCRLQNNKHGQTLEDWPGTSISGLYSMLNHCCTPNVDWRHDFGSSEVTMFATRDCKKGEDLCISYIGPQGNAMSVVDRRKKLMGWFGMPCRCMKCVEDAAVQEQEELVATLAAQTLT</sequence>
<dbReference type="AlphaFoldDB" id="A0A8H8U9N4"/>
<organism evidence="2 3">
    <name type="scientific">Lachnellula occidentalis</name>
    <dbReference type="NCBI Taxonomy" id="215460"/>
    <lineage>
        <taxon>Eukaryota</taxon>
        <taxon>Fungi</taxon>
        <taxon>Dikarya</taxon>
        <taxon>Ascomycota</taxon>
        <taxon>Pezizomycotina</taxon>
        <taxon>Leotiomycetes</taxon>
        <taxon>Helotiales</taxon>
        <taxon>Lachnaceae</taxon>
        <taxon>Lachnellula</taxon>
    </lineage>
</organism>
<dbReference type="Gene3D" id="2.170.270.10">
    <property type="entry name" value="SET domain"/>
    <property type="match status" value="1"/>
</dbReference>
<dbReference type="OrthoDB" id="438641at2759"/>